<keyword evidence="2" id="KW-1185">Reference proteome</keyword>
<dbReference type="Proteomes" id="UP000191153">
    <property type="component" value="Unassembled WGS sequence"/>
</dbReference>
<evidence type="ECO:0000313" key="2">
    <source>
        <dbReference type="Proteomes" id="UP000191153"/>
    </source>
</evidence>
<evidence type="ECO:0000313" key="1">
    <source>
        <dbReference type="EMBL" id="SJZ95128.1"/>
    </source>
</evidence>
<name>A0A1T4PW08_9FUSO</name>
<dbReference type="Pfam" id="PF06763">
    <property type="entry name" value="Minor_tail_Z"/>
    <property type="match status" value="1"/>
</dbReference>
<dbReference type="RefSeq" id="WP_078694501.1">
    <property type="nucleotide sequence ID" value="NZ_FUWX01000016.1"/>
</dbReference>
<organism evidence="1 2">
    <name type="scientific">Cetobacterium ceti</name>
    <dbReference type="NCBI Taxonomy" id="180163"/>
    <lineage>
        <taxon>Bacteria</taxon>
        <taxon>Fusobacteriati</taxon>
        <taxon>Fusobacteriota</taxon>
        <taxon>Fusobacteriia</taxon>
        <taxon>Fusobacteriales</taxon>
        <taxon>Fusobacteriaceae</taxon>
        <taxon>Cetobacterium</taxon>
    </lineage>
</organism>
<sequence>MNFEIDNKEVKQALILLKAANKNINKIFTRSLNRTAQMAKTKQNKLIRQGYNVPAQIVREKIKLEKAKPGKLEAIVLNSSKRLSLDSFKVNKIKPDHYKEKIKVSVKKGSPKVLDGGFWAFFKSKHNNLGLYSRSGLGRDTLEKIYGPSAYQMGTNSEIIEELEEEVKENFNKRFEHEFLRELGIK</sequence>
<protein>
    <submittedName>
        <fullName evidence="1">Prophage minor tail protein Z (GPZ)</fullName>
    </submittedName>
</protein>
<accession>A0A1T4PW08</accession>
<proteinExistence type="predicted"/>
<reference evidence="1 2" key="1">
    <citation type="submission" date="2017-02" db="EMBL/GenBank/DDBJ databases">
        <authorList>
            <person name="Peterson S.W."/>
        </authorList>
    </citation>
    <scope>NUCLEOTIDE SEQUENCE [LARGE SCALE GENOMIC DNA]</scope>
    <source>
        <strain evidence="1 2">ATCC 700028</strain>
    </source>
</reference>
<gene>
    <name evidence="1" type="ORF">SAMN02745174_02048</name>
</gene>
<dbReference type="EMBL" id="FUWX01000016">
    <property type="protein sequence ID" value="SJZ95128.1"/>
    <property type="molecule type" value="Genomic_DNA"/>
</dbReference>
<dbReference type="AlphaFoldDB" id="A0A1T4PW08"/>
<dbReference type="STRING" id="180163.SAMN02745174_02048"/>
<dbReference type="InterPro" id="IPR010633">
    <property type="entry name" value="Phage_lambda_GpZ"/>
</dbReference>